<keyword evidence="4 12" id="KW-0808">Transferase</keyword>
<keyword evidence="3 12" id="KW-0132">Cell division</keyword>
<evidence type="ECO:0000256" key="7">
    <source>
        <dbReference type="ARBA" id="ARBA00022984"/>
    </source>
</evidence>
<dbReference type="GO" id="GO:0008963">
    <property type="term" value="F:phospho-N-acetylmuramoyl-pentapeptide-transferase activity"/>
    <property type="evidence" value="ECO:0007669"/>
    <property type="project" value="UniProtKB-UniRule"/>
</dbReference>
<comment type="similarity">
    <text evidence="2 12">Belongs to the glycosyltransferase 4 family. MraY subfamily.</text>
</comment>
<evidence type="ECO:0000256" key="4">
    <source>
        <dbReference type="ARBA" id="ARBA00022679"/>
    </source>
</evidence>
<dbReference type="GO" id="GO:0071555">
    <property type="term" value="P:cell wall organization"/>
    <property type="evidence" value="ECO:0007669"/>
    <property type="project" value="UniProtKB-KW"/>
</dbReference>
<evidence type="ECO:0000256" key="1">
    <source>
        <dbReference type="ARBA" id="ARBA00004141"/>
    </source>
</evidence>
<accession>A0A0P1MBQ6</accession>
<evidence type="ECO:0000256" key="5">
    <source>
        <dbReference type="ARBA" id="ARBA00022692"/>
    </source>
</evidence>
<feature type="transmembrane region" description="Helical" evidence="12">
    <location>
        <begin position="205"/>
        <end position="224"/>
    </location>
</feature>
<dbReference type="EMBL" id="CZVI01000001">
    <property type="protein sequence ID" value="CUS78164.1"/>
    <property type="molecule type" value="Genomic_DNA"/>
</dbReference>
<feature type="transmembrane region" description="Helical" evidence="12">
    <location>
        <begin position="99"/>
        <end position="120"/>
    </location>
</feature>
<evidence type="ECO:0000313" key="16">
    <source>
        <dbReference type="EMBL" id="CUU04602.1"/>
    </source>
</evidence>
<evidence type="ECO:0000313" key="15">
    <source>
        <dbReference type="EMBL" id="CUS78164.1"/>
    </source>
</evidence>
<accession>A0A0P1LP49</accession>
<feature type="transmembrane region" description="Helical" evidence="12">
    <location>
        <begin position="76"/>
        <end position="93"/>
    </location>
</feature>
<reference evidence="17 18" key="1">
    <citation type="submission" date="2015-11" db="EMBL/GenBank/DDBJ databases">
        <authorList>
            <person name="Varghese N."/>
        </authorList>
    </citation>
    <scope>NUCLEOTIDE SEQUENCE [LARGE SCALE GENOMIC DNA]</scope>
    <source>
        <strain evidence="15 18">JGI-8</strain>
    </source>
</reference>
<dbReference type="CDD" id="cd06852">
    <property type="entry name" value="GT_MraY"/>
    <property type="match status" value="1"/>
</dbReference>
<feature type="binding site" evidence="14">
    <location>
        <position position="272"/>
    </location>
    <ligand>
        <name>Mg(2+)</name>
        <dbReference type="ChEBI" id="CHEBI:18420"/>
    </ligand>
</feature>
<dbReference type="EMBL" id="FAOP01000004">
    <property type="protein sequence ID" value="CUU04602.1"/>
    <property type="molecule type" value="Genomic_DNA"/>
</dbReference>
<dbReference type="UniPathway" id="UPA00219"/>
<accession>A0A0P1LXI3</accession>
<accession>A0A0P1LIW8</accession>
<dbReference type="Pfam" id="PF00953">
    <property type="entry name" value="Glycos_transf_4"/>
    <property type="match status" value="1"/>
</dbReference>
<dbReference type="Proteomes" id="UP000182011">
    <property type="component" value="Unassembled WGS sequence"/>
</dbReference>
<dbReference type="InterPro" id="IPR018480">
    <property type="entry name" value="PNAcMuramoyl-5peptid_Trfase_CS"/>
</dbReference>
<dbReference type="Pfam" id="PF10555">
    <property type="entry name" value="MraY_sig1"/>
    <property type="match status" value="1"/>
</dbReference>
<accession>A0A0P1P8Q4</accession>
<keyword evidence="18" id="KW-1185">Reference proteome</keyword>
<evidence type="ECO:0000256" key="14">
    <source>
        <dbReference type="PIRSR" id="PIRSR600715-1"/>
    </source>
</evidence>
<dbReference type="PROSITE" id="PS01348">
    <property type="entry name" value="MRAY_2"/>
    <property type="match status" value="1"/>
</dbReference>
<dbReference type="STRING" id="1633631.GCA_001442925_01062"/>
<dbReference type="AlphaFoldDB" id="A0A0P1LIW8"/>
<evidence type="ECO:0000256" key="2">
    <source>
        <dbReference type="ARBA" id="ARBA00005583"/>
    </source>
</evidence>
<evidence type="ECO:0000256" key="3">
    <source>
        <dbReference type="ARBA" id="ARBA00022618"/>
    </source>
</evidence>
<keyword evidence="5 12" id="KW-0812">Transmembrane</keyword>
<reference evidence="16" key="2">
    <citation type="submission" date="2015-11" db="EMBL/GenBank/DDBJ databases">
        <authorList>
            <person name="Zhang Y."/>
            <person name="Guo Z."/>
        </authorList>
    </citation>
    <scope>NUCLEOTIDE SEQUENCE [LARGE SCALE GENOMIC DNA]</scope>
    <source>
        <strain evidence="16">JGI-4</strain>
    </source>
</reference>
<feature type="binding site" evidence="14">
    <location>
        <position position="197"/>
    </location>
    <ligand>
        <name>Mg(2+)</name>
        <dbReference type="ChEBI" id="CHEBI:18420"/>
    </ligand>
</feature>
<dbReference type="GO" id="GO:0009252">
    <property type="term" value="P:peptidoglycan biosynthetic process"/>
    <property type="evidence" value="ECO:0007669"/>
    <property type="project" value="UniProtKB-UniRule"/>
</dbReference>
<accession>A0A0P1MBX3</accession>
<feature type="transmembrane region" description="Helical" evidence="12">
    <location>
        <begin position="244"/>
        <end position="261"/>
    </location>
</feature>
<name>A0A0P1LIW8_9BACT</name>
<organism evidence="16 17">
    <name type="scientific">Candidatus Kryptonium thompsonii</name>
    <dbReference type="NCBI Taxonomy" id="1633631"/>
    <lineage>
        <taxon>Bacteria</taxon>
        <taxon>Pseudomonadati</taxon>
        <taxon>Candidatus Kryptoniota</taxon>
        <taxon>Candidatus Kryptonium</taxon>
    </lineage>
</organism>
<dbReference type="GO" id="GO:0046872">
    <property type="term" value="F:metal ion binding"/>
    <property type="evidence" value="ECO:0007669"/>
    <property type="project" value="UniProtKB-KW"/>
</dbReference>
<accession>A0A0N7MWY9</accession>
<feature type="transmembrane region" description="Helical" evidence="12">
    <location>
        <begin position="132"/>
        <end position="151"/>
    </location>
</feature>
<feature type="transmembrane region" description="Helical" evidence="12">
    <location>
        <begin position="349"/>
        <end position="368"/>
    </location>
</feature>
<evidence type="ECO:0000256" key="9">
    <source>
        <dbReference type="ARBA" id="ARBA00023136"/>
    </source>
</evidence>
<keyword evidence="12 14" id="KW-0479">Metal-binding</keyword>
<keyword evidence="6 12" id="KW-0133">Cell shape</keyword>
<dbReference type="GO" id="GO:0051301">
    <property type="term" value="P:cell division"/>
    <property type="evidence" value="ECO:0007669"/>
    <property type="project" value="UniProtKB-KW"/>
</dbReference>
<accession>A0A0P1LB45</accession>
<feature type="transmembrane region" description="Helical" evidence="12">
    <location>
        <begin position="20"/>
        <end position="43"/>
    </location>
</feature>
<sequence>MLYYLFDWINRLYAPPGFDAFRFITFRSGLAVLTSLIICFLFGPKIIRKLKEHQIGETIREEGPERHKAKAGTPTMGGLIIHLGVLVPILLWGDLKNMYVWLAILVTVWLGIVGFIDDYLKVVKKYPNGLIARYKLMGQISIGLIVGVVLYNSPEFDGIETITTLPFIKNLNWDYVYWWIYIPVIVFIITATSNAVNLTDGLDGLAIGVVGISALTLTIMAYVSGHIEFSRYLSIVYLRGSGELAVFLSALVGASLGFLWFNAYPAQVFMGDTGSLALGGIIGAVSVMIKKELLLPVFGGVFVIETLSVIIQRLYFKYTKKKYGQGRRVFKMAPIHHHFELLGWEEPKIVTRFYIIAIIFAILSLVTFKLR</sequence>
<evidence type="ECO:0000313" key="17">
    <source>
        <dbReference type="Proteomes" id="UP000182011"/>
    </source>
</evidence>
<keyword evidence="7 12" id="KW-0573">Peptidoglycan synthesis</keyword>
<accession>A0A0P1LAR8</accession>
<keyword evidence="9 12" id="KW-0472">Membrane</keyword>
<comment type="cofactor">
    <cofactor evidence="12 14">
        <name>Mg(2+)</name>
        <dbReference type="ChEBI" id="CHEBI:18420"/>
    </cofactor>
</comment>
<dbReference type="InterPro" id="IPR000715">
    <property type="entry name" value="Glycosyl_transferase_4"/>
</dbReference>
<dbReference type="Proteomes" id="UP000182200">
    <property type="component" value="Unassembled WGS sequence"/>
</dbReference>
<evidence type="ECO:0000256" key="11">
    <source>
        <dbReference type="ARBA" id="ARBA00023316"/>
    </source>
</evidence>
<evidence type="ECO:0000256" key="12">
    <source>
        <dbReference type="HAMAP-Rule" id="MF_00038"/>
    </source>
</evidence>
<dbReference type="PANTHER" id="PTHR22926">
    <property type="entry name" value="PHOSPHO-N-ACETYLMURAMOYL-PENTAPEPTIDE-TRANSFERASE"/>
    <property type="match status" value="1"/>
</dbReference>
<dbReference type="GO" id="GO:0005886">
    <property type="term" value="C:plasma membrane"/>
    <property type="evidence" value="ECO:0007669"/>
    <property type="project" value="UniProtKB-SubCell"/>
</dbReference>
<dbReference type="OrthoDB" id="9805475at2"/>
<dbReference type="RefSeq" id="WP_047134206.1">
    <property type="nucleotide sequence ID" value="NZ_CZVI01000001.1"/>
</dbReference>
<dbReference type="NCBIfam" id="TIGR00445">
    <property type="entry name" value="mraY"/>
    <property type="match status" value="1"/>
</dbReference>
<evidence type="ECO:0000256" key="8">
    <source>
        <dbReference type="ARBA" id="ARBA00022989"/>
    </source>
</evidence>
<dbReference type="GO" id="GO:0008360">
    <property type="term" value="P:regulation of cell shape"/>
    <property type="evidence" value="ECO:0007669"/>
    <property type="project" value="UniProtKB-KW"/>
</dbReference>
<protein>
    <recommendedName>
        <fullName evidence="12 13">Phospho-N-acetylmuramoyl-pentapeptide-transferase</fullName>
        <ecNumber evidence="12 13">2.7.8.13</ecNumber>
    </recommendedName>
    <alternativeName>
        <fullName evidence="12">UDP-MurNAc-pentapeptide phosphotransferase</fullName>
    </alternativeName>
</protein>
<keyword evidence="12 14" id="KW-0460">Magnesium</keyword>
<keyword evidence="12" id="KW-1003">Cell membrane</keyword>
<comment type="pathway">
    <text evidence="12">Cell wall biogenesis; peptidoglycan biosynthesis.</text>
</comment>
<keyword evidence="11 12" id="KW-0961">Cell wall biogenesis/degradation</keyword>
<comment type="function">
    <text evidence="12">Catalyzes the initial step of the lipid cycle reactions in the biosynthesis of the cell wall peptidoglycan: transfers peptidoglycan precursor phospho-MurNAc-pentapeptide from UDP-MurNAc-pentapeptide onto the lipid carrier undecaprenyl phosphate, yielding undecaprenyl-pyrophosphoryl-MurNAc-pentapeptide, known as lipid I.</text>
</comment>
<accession>A0A0P1P212</accession>
<dbReference type="EC" id="2.7.8.13" evidence="12 13"/>
<accession>A0A0P1M4Z8</accession>
<evidence type="ECO:0000313" key="18">
    <source>
        <dbReference type="Proteomes" id="UP000182200"/>
    </source>
</evidence>
<dbReference type="PANTHER" id="PTHR22926:SF5">
    <property type="entry name" value="PHOSPHO-N-ACETYLMURAMOYL-PENTAPEPTIDE-TRANSFERASE HOMOLOG"/>
    <property type="match status" value="1"/>
</dbReference>
<keyword evidence="8 12" id="KW-1133">Transmembrane helix</keyword>
<feature type="transmembrane region" description="Helical" evidence="12">
    <location>
        <begin position="295"/>
        <end position="316"/>
    </location>
</feature>
<evidence type="ECO:0000256" key="13">
    <source>
        <dbReference type="NCBIfam" id="TIGR00445"/>
    </source>
</evidence>
<gene>
    <name evidence="12" type="primary">mraY</name>
    <name evidence="16" type="ORF">JGI4_01063</name>
    <name evidence="15" type="ORF">JGI8_00206</name>
</gene>
<evidence type="ECO:0000256" key="6">
    <source>
        <dbReference type="ARBA" id="ARBA00022960"/>
    </source>
</evidence>
<accession>A0A0S4N043</accession>
<keyword evidence="10 12" id="KW-0131">Cell cycle</keyword>
<proteinExistence type="inferred from homology"/>
<comment type="subcellular location">
    <subcellularLocation>
        <location evidence="12">Cell membrane</location>
        <topology evidence="12">Multi-pass membrane protein</topology>
    </subcellularLocation>
    <subcellularLocation>
        <location evidence="1">Membrane</location>
        <topology evidence="1">Multi-pass membrane protein</topology>
    </subcellularLocation>
</comment>
<evidence type="ECO:0000256" key="10">
    <source>
        <dbReference type="ARBA" id="ARBA00023306"/>
    </source>
</evidence>
<dbReference type="HAMAP" id="MF_00038">
    <property type="entry name" value="MraY"/>
    <property type="match status" value="1"/>
</dbReference>
<comment type="catalytic activity">
    <reaction evidence="12">
        <text>UDP-N-acetyl-alpha-D-muramoyl-L-alanyl-gamma-D-glutamyl-meso-2,6-diaminopimeloyl-D-alanyl-D-alanine + di-trans,octa-cis-undecaprenyl phosphate = di-trans,octa-cis-undecaprenyl diphospho-N-acetyl-alpha-D-muramoyl-L-alanyl-D-glutamyl-meso-2,6-diaminopimeloyl-D-alanyl-D-alanine + UMP</text>
        <dbReference type="Rhea" id="RHEA:28386"/>
        <dbReference type="ChEBI" id="CHEBI:57865"/>
        <dbReference type="ChEBI" id="CHEBI:60392"/>
        <dbReference type="ChEBI" id="CHEBI:61386"/>
        <dbReference type="ChEBI" id="CHEBI:61387"/>
        <dbReference type="EC" id="2.7.8.13"/>
    </reaction>
</comment>
<dbReference type="InterPro" id="IPR003524">
    <property type="entry name" value="PNAcMuramoyl-5peptid_Trfase"/>
</dbReference>
<feature type="transmembrane region" description="Helical" evidence="12">
    <location>
        <begin position="176"/>
        <end position="198"/>
    </location>
</feature>